<dbReference type="CDD" id="cd06661">
    <property type="entry name" value="GGCT_like"/>
    <property type="match status" value="1"/>
</dbReference>
<feature type="region of interest" description="Disordered" evidence="2">
    <location>
        <begin position="963"/>
        <end position="987"/>
    </location>
</feature>
<dbReference type="Proteomes" id="UP000030746">
    <property type="component" value="Unassembled WGS sequence"/>
</dbReference>
<feature type="compositionally biased region" description="Basic and acidic residues" evidence="2">
    <location>
        <begin position="432"/>
        <end position="442"/>
    </location>
</feature>
<feature type="region of interest" description="Disordered" evidence="2">
    <location>
        <begin position="79"/>
        <end position="154"/>
    </location>
</feature>
<feature type="compositionally biased region" description="Polar residues" evidence="2">
    <location>
        <begin position="445"/>
        <end position="459"/>
    </location>
</feature>
<proteinExistence type="predicted"/>
<feature type="compositionally biased region" description="Polar residues" evidence="2">
    <location>
        <begin position="664"/>
        <end position="676"/>
    </location>
</feature>
<feature type="region of interest" description="Disordered" evidence="2">
    <location>
        <begin position="579"/>
        <end position="752"/>
    </location>
</feature>
<feature type="compositionally biased region" description="Basic and acidic residues" evidence="2">
    <location>
        <begin position="640"/>
        <end position="652"/>
    </location>
</feature>
<dbReference type="CTD" id="20249465"/>
<dbReference type="HOGENOM" id="CLU_254372_0_0_1"/>
<keyword evidence="1" id="KW-0175">Coiled coil</keyword>
<feature type="region of interest" description="Disordered" evidence="2">
    <location>
        <begin position="878"/>
        <end position="907"/>
    </location>
</feature>
<name>V3ZEL1_LOTGI</name>
<evidence type="ECO:0000313" key="4">
    <source>
        <dbReference type="Proteomes" id="UP000030746"/>
    </source>
</evidence>
<dbReference type="KEGG" id="lgi:LOTGIDRAFT_234205"/>
<dbReference type="EMBL" id="KB202567">
    <property type="protein sequence ID" value="ESO89583.1"/>
    <property type="molecule type" value="Genomic_DNA"/>
</dbReference>
<dbReference type="InterPro" id="IPR013024">
    <property type="entry name" value="GGCT-like"/>
</dbReference>
<feature type="compositionally biased region" description="Low complexity" evidence="2">
    <location>
        <begin position="653"/>
        <end position="662"/>
    </location>
</feature>
<feature type="compositionally biased region" description="Polar residues" evidence="2">
    <location>
        <begin position="500"/>
        <end position="517"/>
    </location>
</feature>
<feature type="compositionally biased region" description="Polar residues" evidence="2">
    <location>
        <begin position="79"/>
        <end position="89"/>
    </location>
</feature>
<dbReference type="GeneID" id="20249465"/>
<dbReference type="SUPFAM" id="SSF110857">
    <property type="entry name" value="Gamma-glutamyl cyclotransferase-like"/>
    <property type="match status" value="1"/>
</dbReference>
<protein>
    <recommendedName>
        <fullName evidence="5">Gamma-glutamylcyclotransferase</fullName>
    </recommendedName>
</protein>
<gene>
    <name evidence="3" type="ORF">LOTGIDRAFT_234205</name>
</gene>
<evidence type="ECO:0000256" key="1">
    <source>
        <dbReference type="SAM" id="Coils"/>
    </source>
</evidence>
<dbReference type="RefSeq" id="XP_009059641.1">
    <property type="nucleotide sequence ID" value="XM_009061393.1"/>
</dbReference>
<accession>V3ZEL1</accession>
<evidence type="ECO:0000256" key="2">
    <source>
        <dbReference type="SAM" id="MobiDB-lite"/>
    </source>
</evidence>
<feature type="compositionally biased region" description="Basic and acidic residues" evidence="2">
    <location>
        <begin position="521"/>
        <end position="539"/>
    </location>
</feature>
<feature type="compositionally biased region" description="Basic and acidic residues" evidence="2">
    <location>
        <begin position="732"/>
        <end position="741"/>
    </location>
</feature>
<feature type="compositionally biased region" description="Polar residues" evidence="2">
    <location>
        <begin position="384"/>
        <end position="394"/>
    </location>
</feature>
<feature type="compositionally biased region" description="Basic and acidic residues" evidence="2">
    <location>
        <begin position="693"/>
        <end position="709"/>
    </location>
</feature>
<dbReference type="OrthoDB" id="2017317at2759"/>
<feature type="region of interest" description="Disordered" evidence="2">
    <location>
        <begin position="379"/>
        <end position="546"/>
    </location>
</feature>
<dbReference type="InterPro" id="IPR036568">
    <property type="entry name" value="GGCT-like_sf"/>
</dbReference>
<dbReference type="OMA" id="EFAVMLC"/>
<feature type="coiled-coil region" evidence="1">
    <location>
        <begin position="1011"/>
        <end position="1038"/>
    </location>
</feature>
<feature type="compositionally biased region" description="Polar residues" evidence="2">
    <location>
        <begin position="140"/>
        <end position="154"/>
    </location>
</feature>
<evidence type="ECO:0008006" key="5">
    <source>
        <dbReference type="Google" id="ProtNLM"/>
    </source>
</evidence>
<feature type="compositionally biased region" description="Acidic residues" evidence="2">
    <location>
        <begin position="597"/>
        <end position="613"/>
    </location>
</feature>
<reference evidence="3 4" key="1">
    <citation type="journal article" date="2013" name="Nature">
        <title>Insights into bilaterian evolution from three spiralian genomes.</title>
        <authorList>
            <person name="Simakov O."/>
            <person name="Marletaz F."/>
            <person name="Cho S.J."/>
            <person name="Edsinger-Gonzales E."/>
            <person name="Havlak P."/>
            <person name="Hellsten U."/>
            <person name="Kuo D.H."/>
            <person name="Larsson T."/>
            <person name="Lv J."/>
            <person name="Arendt D."/>
            <person name="Savage R."/>
            <person name="Osoegawa K."/>
            <person name="de Jong P."/>
            <person name="Grimwood J."/>
            <person name="Chapman J.A."/>
            <person name="Shapiro H."/>
            <person name="Aerts A."/>
            <person name="Otillar R.P."/>
            <person name="Terry A.Y."/>
            <person name="Boore J.L."/>
            <person name="Grigoriev I.V."/>
            <person name="Lindberg D.R."/>
            <person name="Seaver E.C."/>
            <person name="Weisblat D.A."/>
            <person name="Putnam N.H."/>
            <person name="Rokhsar D.S."/>
        </authorList>
    </citation>
    <scope>NUCLEOTIDE SEQUENCE [LARGE SCALE GENOMIC DNA]</scope>
</reference>
<evidence type="ECO:0000313" key="3">
    <source>
        <dbReference type="EMBL" id="ESO89583.1"/>
    </source>
</evidence>
<feature type="compositionally biased region" description="Low complexity" evidence="2">
    <location>
        <begin position="97"/>
        <end position="115"/>
    </location>
</feature>
<feature type="compositionally biased region" description="Polar residues" evidence="2">
    <location>
        <begin position="116"/>
        <end position="131"/>
    </location>
</feature>
<sequence length="1400" mass="157040">MEWNQDSKNVWNRRHSEGQSNRINKNVEILKSRGRPIKMYETEPFLSVDLLPVNKICISPTPTLAADKPKMSLGMLKSQTFHSTTSSKSLPVDNITKSKNISKRSSLSSARSGRSNQTSVSGIERSNSNLHIKQPFKHSVVNTPNNTPTDELSNPSRLMKARTKLATSHMNKVLLKQRQKDDVRTKGKLLKGKLKPLYPVKNDGPTMEHCRGVVSDVTSHDPSPSRTLQRRRRIVSNYNNGTLHKLMDRPLTVESIHQTSEVSSVDGTIDFNQHNSLNSSVDEDIETQIQTNNVLLDTDASPTDKSSDIVKLATANDLNVRENSDEVDNKKDTVLEQKIQEKNGAGSLYIDNANTQFGHDTVGDGGVNGVDTRADDINSAFGGDNSTGLVSNSDLKIKNDSNSRPKSTHISKSDISQKHGHVSAPAVLKKPGSPEDKAKKALTESGHTSKTFSSQNSVEASHPKIKSQRAFSDLRTVSPKQTKKATPSPKRHSKELSFEFKTQMQRRPLSAVTQRESVQVEPKKERPKSASSLKTEKSGHPKSVRFADELTQDFPISNNWMNDVSPRHHVTVNIYYREPEVAPVSEPTSANKRSVFETEDREDDDDDDDEDEEVKLQSKSSCKPNDESKNPESEDDADGKEDKENWKPKQSEKLSSTNSKSSPEAFTQGESSSVQESDIKPQNDPEASSNGQKELKDVEFSRDEKKGQNKSETCSVDDSKDSKTSQIVKQKGSTEDSRDVLPTDLDTSFTNASASDVDSLQYDGDVSTISLESENTEISQNSDRSKSSLGFLQEIMETPPENFDSKVLDVVMNANSPQVSEDDPFYLSIEEAEFIEEICDLTNMDSPVYMVDPEFNKNMPKVKRNSGRKIYDRFQHKHVRMSRRPQSAGNLRRPPTRQLPVRPSSAGPDYRKKLFGVYCAMCKHQQKFCRCKLQKHSIFFENLYRASSESSIPSSIPSIELLPEKSILKTPSSETDKKDSQDDEESLDLDRISIHEGEESNSEDLDSFIGGESFEALEEQLQNIKKELQREIGIEEDKIKKVEFLDDIEEFSDTGFSETDPDEQFVPDYEIMLDFYRQKCLDQGNVCLQLSKHIMSKNKQVLLTDVVTSPIQCLNGIYNSKSSLHKSLKYSTQITEPVLKQELNNLASGCFLQYVCDFLPEVGKEAKSAEDKGCRSRRESDSSSGIGLEIVATRKEIFSPTGQSLDEDKAVPFAPLCFTINARPPAGYLYYFAYGTDLNHERLGMYIRRKIEIKRWGVLFGFNMLFNKKGVDEEDGIGFPNIEFNPFSSVEGCVYELSNSELHLLDSCVGFPEHYEHIVVPVWMTGGSSLIEEDKGDERLDDCVAQYCVPALTYIAHDQWVDSEKMLPCDFSLSQCLKGSDVLSPSYIQYLNRIAESTQI</sequence>
<organism evidence="3 4">
    <name type="scientific">Lottia gigantea</name>
    <name type="common">Giant owl limpet</name>
    <dbReference type="NCBI Taxonomy" id="225164"/>
    <lineage>
        <taxon>Eukaryota</taxon>
        <taxon>Metazoa</taxon>
        <taxon>Spiralia</taxon>
        <taxon>Lophotrochozoa</taxon>
        <taxon>Mollusca</taxon>
        <taxon>Gastropoda</taxon>
        <taxon>Patellogastropoda</taxon>
        <taxon>Lottioidea</taxon>
        <taxon>Lottiidae</taxon>
        <taxon>Lottia</taxon>
    </lineage>
</organism>
<keyword evidence="4" id="KW-1185">Reference proteome</keyword>
<dbReference type="Gene3D" id="3.10.490.10">
    <property type="entry name" value="Gamma-glutamyl cyclotransferase-like"/>
    <property type="match status" value="1"/>
</dbReference>